<evidence type="ECO:0000313" key="2">
    <source>
        <dbReference type="EMBL" id="KAF0926951.1"/>
    </source>
</evidence>
<name>A0A6G1EQQ3_9ORYZ</name>
<evidence type="ECO:0000313" key="3">
    <source>
        <dbReference type="Proteomes" id="UP000479710"/>
    </source>
</evidence>
<evidence type="ECO:0000256" key="1">
    <source>
        <dbReference type="SAM" id="MobiDB-lite"/>
    </source>
</evidence>
<dbReference type="Proteomes" id="UP000479710">
    <property type="component" value="Unassembled WGS sequence"/>
</dbReference>
<accession>A0A6G1EQQ3</accession>
<dbReference type="EMBL" id="SPHZ02000003">
    <property type="protein sequence ID" value="KAF0926951.1"/>
    <property type="molecule type" value="Genomic_DNA"/>
</dbReference>
<feature type="region of interest" description="Disordered" evidence="1">
    <location>
        <begin position="1"/>
        <end position="21"/>
    </location>
</feature>
<dbReference type="AlphaFoldDB" id="A0A6G1EQQ3"/>
<proteinExistence type="predicted"/>
<protein>
    <submittedName>
        <fullName evidence="2">Uncharacterized protein</fullName>
    </submittedName>
</protein>
<sequence>MATARSCRAPTHDLVSQPPPRKLCPVCRSVARASLLHQTPTSPSPLLELACSSPVPLKIGKNDDVVPAAGRPKLGQRLTSSASTKPNKHQS</sequence>
<reference evidence="2 3" key="1">
    <citation type="submission" date="2019-11" db="EMBL/GenBank/DDBJ databases">
        <title>Whole genome sequence of Oryza granulata.</title>
        <authorList>
            <person name="Li W."/>
        </authorList>
    </citation>
    <scope>NUCLEOTIDE SEQUENCE [LARGE SCALE GENOMIC DNA]</scope>
    <source>
        <strain evidence="3">cv. Menghai</strain>
        <tissue evidence="2">Leaf</tissue>
    </source>
</reference>
<gene>
    <name evidence="2" type="ORF">E2562_028537</name>
</gene>
<keyword evidence="3" id="KW-1185">Reference proteome</keyword>
<comment type="caution">
    <text evidence="2">The sequence shown here is derived from an EMBL/GenBank/DDBJ whole genome shotgun (WGS) entry which is preliminary data.</text>
</comment>
<organism evidence="2 3">
    <name type="scientific">Oryza meyeriana var. granulata</name>
    <dbReference type="NCBI Taxonomy" id="110450"/>
    <lineage>
        <taxon>Eukaryota</taxon>
        <taxon>Viridiplantae</taxon>
        <taxon>Streptophyta</taxon>
        <taxon>Embryophyta</taxon>
        <taxon>Tracheophyta</taxon>
        <taxon>Spermatophyta</taxon>
        <taxon>Magnoliopsida</taxon>
        <taxon>Liliopsida</taxon>
        <taxon>Poales</taxon>
        <taxon>Poaceae</taxon>
        <taxon>BOP clade</taxon>
        <taxon>Oryzoideae</taxon>
        <taxon>Oryzeae</taxon>
        <taxon>Oryzinae</taxon>
        <taxon>Oryza</taxon>
        <taxon>Oryza meyeriana</taxon>
    </lineage>
</organism>
<feature type="region of interest" description="Disordered" evidence="1">
    <location>
        <begin position="62"/>
        <end position="91"/>
    </location>
</feature>